<dbReference type="KEGG" id="pseg:D3H65_14820"/>
<name>A0A3B7ML30_9BACT</name>
<organism evidence="1 2">
    <name type="scientific">Paraflavitalea soli</name>
    <dbReference type="NCBI Taxonomy" id="2315862"/>
    <lineage>
        <taxon>Bacteria</taxon>
        <taxon>Pseudomonadati</taxon>
        <taxon>Bacteroidota</taxon>
        <taxon>Chitinophagia</taxon>
        <taxon>Chitinophagales</taxon>
        <taxon>Chitinophagaceae</taxon>
        <taxon>Paraflavitalea</taxon>
    </lineage>
</organism>
<proteinExistence type="predicted"/>
<dbReference type="AlphaFoldDB" id="A0A3B7ML30"/>
<protein>
    <submittedName>
        <fullName evidence="1">Uncharacterized protein</fullName>
    </submittedName>
</protein>
<sequence>MVNAYEWEHPRLLLGGDFFLPHPNHLVNRKQFLSKNVDGFFRIKVITCNQAYHFFYRGTTSPAIYFSKNIIYLIKLIPTLVSSKKPVLPVW</sequence>
<reference evidence="1 2" key="1">
    <citation type="submission" date="2018-09" db="EMBL/GenBank/DDBJ databases">
        <title>Genome sequencing of strain 6GH32-13.</title>
        <authorList>
            <person name="Weon H.-Y."/>
            <person name="Heo J."/>
            <person name="Kwon S.-W."/>
        </authorList>
    </citation>
    <scope>NUCLEOTIDE SEQUENCE [LARGE SCALE GENOMIC DNA]</scope>
    <source>
        <strain evidence="1 2">5GH32-13</strain>
    </source>
</reference>
<dbReference type="Proteomes" id="UP000263900">
    <property type="component" value="Chromosome"/>
</dbReference>
<dbReference type="EMBL" id="CP032157">
    <property type="protein sequence ID" value="AXY75174.1"/>
    <property type="molecule type" value="Genomic_DNA"/>
</dbReference>
<gene>
    <name evidence="1" type="ORF">D3H65_14820</name>
</gene>
<accession>A0A3B7ML30</accession>
<evidence type="ECO:0000313" key="1">
    <source>
        <dbReference type="EMBL" id="AXY75174.1"/>
    </source>
</evidence>
<keyword evidence="2" id="KW-1185">Reference proteome</keyword>
<evidence type="ECO:0000313" key="2">
    <source>
        <dbReference type="Proteomes" id="UP000263900"/>
    </source>
</evidence>